<dbReference type="PANTHER" id="PTHR11662:SF399">
    <property type="entry name" value="FI19708P1-RELATED"/>
    <property type="match status" value="1"/>
</dbReference>
<reference evidence="8 9" key="1">
    <citation type="submission" date="2016-10" db="EMBL/GenBank/DDBJ databases">
        <authorList>
            <person name="de Groot N.N."/>
        </authorList>
    </citation>
    <scope>NUCLEOTIDE SEQUENCE [LARGE SCALE GENOMIC DNA]</scope>
    <source>
        <strain evidence="8 9">LMG 18387</strain>
    </source>
</reference>
<evidence type="ECO:0000256" key="3">
    <source>
        <dbReference type="ARBA" id="ARBA00022989"/>
    </source>
</evidence>
<dbReference type="NCBIfam" id="TIGR00893">
    <property type="entry name" value="2A0114"/>
    <property type="match status" value="1"/>
</dbReference>
<feature type="transmembrane region" description="Helical" evidence="6">
    <location>
        <begin position="190"/>
        <end position="210"/>
    </location>
</feature>
<evidence type="ECO:0000256" key="4">
    <source>
        <dbReference type="ARBA" id="ARBA00023136"/>
    </source>
</evidence>
<accession>A0A1G7Y459</accession>
<evidence type="ECO:0000313" key="8">
    <source>
        <dbReference type="EMBL" id="SDG91137.1"/>
    </source>
</evidence>
<protein>
    <submittedName>
        <fullName evidence="8">MFS transporter, ACS family, glucarate transporter</fullName>
    </submittedName>
</protein>
<feature type="transmembrane region" description="Helical" evidence="6">
    <location>
        <begin position="391"/>
        <end position="414"/>
    </location>
</feature>
<evidence type="ECO:0000256" key="5">
    <source>
        <dbReference type="ARBA" id="ARBA00038514"/>
    </source>
</evidence>
<dbReference type="SUPFAM" id="SSF103473">
    <property type="entry name" value="MFS general substrate transporter"/>
    <property type="match status" value="1"/>
</dbReference>
<feature type="transmembrane region" description="Helical" evidence="6">
    <location>
        <begin position="426"/>
        <end position="449"/>
    </location>
</feature>
<keyword evidence="4 6" id="KW-0472">Membrane</keyword>
<dbReference type="STRING" id="29435.SAMN05216588_101389"/>
<dbReference type="GO" id="GO:0022857">
    <property type="term" value="F:transmembrane transporter activity"/>
    <property type="evidence" value="ECO:0007669"/>
    <property type="project" value="InterPro"/>
</dbReference>
<organism evidence="8 9">
    <name type="scientific">Phytopseudomonas flavescens</name>
    <dbReference type="NCBI Taxonomy" id="29435"/>
    <lineage>
        <taxon>Bacteria</taxon>
        <taxon>Pseudomonadati</taxon>
        <taxon>Pseudomonadota</taxon>
        <taxon>Gammaproteobacteria</taxon>
        <taxon>Pseudomonadales</taxon>
        <taxon>Pseudomonadaceae</taxon>
        <taxon>Phytopseudomonas</taxon>
    </lineage>
</organism>
<evidence type="ECO:0000256" key="6">
    <source>
        <dbReference type="SAM" id="Phobius"/>
    </source>
</evidence>
<dbReference type="InterPro" id="IPR050382">
    <property type="entry name" value="MFS_Na/Anion_cotransporter"/>
</dbReference>
<dbReference type="Proteomes" id="UP000198606">
    <property type="component" value="Unassembled WGS sequence"/>
</dbReference>
<dbReference type="Pfam" id="PF07690">
    <property type="entry name" value="MFS_1"/>
    <property type="match status" value="2"/>
</dbReference>
<dbReference type="Gene3D" id="1.20.1250.20">
    <property type="entry name" value="MFS general substrate transporter like domains"/>
    <property type="match status" value="2"/>
</dbReference>
<dbReference type="AlphaFoldDB" id="A0A1G7Y459"/>
<feature type="transmembrane region" description="Helical" evidence="6">
    <location>
        <begin position="264"/>
        <end position="289"/>
    </location>
</feature>
<evidence type="ECO:0000256" key="1">
    <source>
        <dbReference type="ARBA" id="ARBA00004141"/>
    </source>
</evidence>
<keyword evidence="2 6" id="KW-0812">Transmembrane</keyword>
<name>A0A1G7Y459_9GAMM</name>
<keyword evidence="3 6" id="KW-1133">Transmembrane helix</keyword>
<dbReference type="InterPro" id="IPR020846">
    <property type="entry name" value="MFS_dom"/>
</dbReference>
<evidence type="ECO:0000256" key="2">
    <source>
        <dbReference type="ARBA" id="ARBA00022692"/>
    </source>
</evidence>
<dbReference type="PANTHER" id="PTHR11662">
    <property type="entry name" value="SOLUTE CARRIER FAMILY 17"/>
    <property type="match status" value="1"/>
</dbReference>
<comment type="subcellular location">
    <subcellularLocation>
        <location evidence="1">Membrane</location>
        <topology evidence="1">Multi-pass membrane protein</topology>
    </subcellularLocation>
</comment>
<dbReference type="CDD" id="cd17319">
    <property type="entry name" value="MFS_ExuT_GudP_like"/>
    <property type="match status" value="1"/>
</dbReference>
<feature type="transmembrane region" description="Helical" evidence="6">
    <location>
        <begin position="100"/>
        <end position="133"/>
    </location>
</feature>
<dbReference type="PROSITE" id="PS50850">
    <property type="entry name" value="MFS"/>
    <property type="match status" value="1"/>
</dbReference>
<gene>
    <name evidence="8" type="ORF">SAMN05216588_101389</name>
</gene>
<feature type="transmembrane region" description="Helical" evidence="6">
    <location>
        <begin position="301"/>
        <end position="325"/>
    </location>
</feature>
<dbReference type="InterPro" id="IPR011701">
    <property type="entry name" value="MFS"/>
</dbReference>
<feature type="transmembrane region" description="Helical" evidence="6">
    <location>
        <begin position="337"/>
        <end position="356"/>
    </location>
</feature>
<sequence length="462" mass="49565">MKSSSTPLGEQGLSHAAAATGKRTHTRYLIVAILFIVSMLNNADRAILSITGTEIQSSLGMDAITLGYLFSSFAWAYMLAQIPGGWLIDRFGSKRVYGFAIFLWSFFTLIQGFVPILGVGSAIVALFVLRIAVGLAEGPTYPNNSRVVSAWFPSSERATASAIFNSAQYAAAVVFTPLMGWLTHAHGWPAAYFVMGVLGIVIALGWMALFHFPTRHPRASQAEIDYIREGGGMVDLDSTPATKAESPVHTWACLKELLGNRMLLGVYVGQFGITTIVYFFLTWFPIYLIKGLNMPIMNAGFIAAIPAVFGFLGGVLGGLVSDWLLKRGHSVTFARKSVIVVGMLLSMSIVLCNWADGSQTLVVLFMTLAFFGKGVGSLGWTVVADTSPKEAAGLAGGLFNTFANAAGITTPIVIGYLVQTTGSFDWALIYVAANAVLAIFAFLFIVGPIKRVELKHSLKGQA</sequence>
<feature type="transmembrane region" description="Helical" evidence="6">
    <location>
        <begin position="28"/>
        <end position="48"/>
    </location>
</feature>
<proteinExistence type="inferred from homology"/>
<dbReference type="EMBL" id="FNDG01000001">
    <property type="protein sequence ID" value="SDG91137.1"/>
    <property type="molecule type" value="Genomic_DNA"/>
</dbReference>
<feature type="transmembrane region" description="Helical" evidence="6">
    <location>
        <begin position="362"/>
        <end position="384"/>
    </location>
</feature>
<dbReference type="RefSeq" id="WP_084305723.1">
    <property type="nucleotide sequence ID" value="NZ_FNDG01000001.1"/>
</dbReference>
<evidence type="ECO:0000259" key="7">
    <source>
        <dbReference type="PROSITE" id="PS50850"/>
    </source>
</evidence>
<feature type="transmembrane region" description="Helical" evidence="6">
    <location>
        <begin position="68"/>
        <end position="88"/>
    </location>
</feature>
<feature type="domain" description="Major facilitator superfamily (MFS) profile" evidence="7">
    <location>
        <begin position="30"/>
        <end position="450"/>
    </location>
</feature>
<evidence type="ECO:0000313" key="9">
    <source>
        <dbReference type="Proteomes" id="UP000198606"/>
    </source>
</evidence>
<comment type="similarity">
    <text evidence="5">Belongs to the major facilitator superfamily. Phthalate permease family.</text>
</comment>
<dbReference type="GO" id="GO:0016020">
    <property type="term" value="C:membrane"/>
    <property type="evidence" value="ECO:0007669"/>
    <property type="project" value="UniProtKB-SubCell"/>
</dbReference>
<dbReference type="InterPro" id="IPR036259">
    <property type="entry name" value="MFS_trans_sf"/>
</dbReference>